<dbReference type="InterPro" id="IPR011009">
    <property type="entry name" value="Kinase-like_dom_sf"/>
</dbReference>
<gene>
    <name evidence="2" type="ORF">L798_00294</name>
</gene>
<proteinExistence type="predicted"/>
<evidence type="ECO:0000256" key="1">
    <source>
        <dbReference type="SAM" id="MobiDB-lite"/>
    </source>
</evidence>
<keyword evidence="3" id="KW-1185">Reference proteome</keyword>
<accession>A0A067RGQ3</accession>
<dbReference type="STRING" id="136037.A0A067RGQ3"/>
<evidence type="ECO:0000313" key="3">
    <source>
        <dbReference type="Proteomes" id="UP000027135"/>
    </source>
</evidence>
<keyword evidence="2" id="KW-0132">Cell division</keyword>
<dbReference type="Proteomes" id="UP000027135">
    <property type="component" value="Unassembled WGS sequence"/>
</dbReference>
<dbReference type="GO" id="GO:0016301">
    <property type="term" value="F:kinase activity"/>
    <property type="evidence" value="ECO:0007669"/>
    <property type="project" value="UniProtKB-KW"/>
</dbReference>
<dbReference type="InParanoid" id="A0A067RGQ3"/>
<dbReference type="eggNOG" id="KOG0669">
    <property type="taxonomic scope" value="Eukaryota"/>
</dbReference>
<reference evidence="2 3" key="1">
    <citation type="journal article" date="2014" name="Nat. Commun.">
        <title>Molecular traces of alternative social organization in a termite genome.</title>
        <authorList>
            <person name="Terrapon N."/>
            <person name="Li C."/>
            <person name="Robertson H.M."/>
            <person name="Ji L."/>
            <person name="Meng X."/>
            <person name="Booth W."/>
            <person name="Chen Z."/>
            <person name="Childers C.P."/>
            <person name="Glastad K.M."/>
            <person name="Gokhale K."/>
            <person name="Gowin J."/>
            <person name="Gronenberg W."/>
            <person name="Hermansen R.A."/>
            <person name="Hu H."/>
            <person name="Hunt B.G."/>
            <person name="Huylmans A.K."/>
            <person name="Khalil S.M."/>
            <person name="Mitchell R.D."/>
            <person name="Munoz-Torres M.C."/>
            <person name="Mustard J.A."/>
            <person name="Pan H."/>
            <person name="Reese J.T."/>
            <person name="Scharf M.E."/>
            <person name="Sun F."/>
            <person name="Vogel H."/>
            <person name="Xiao J."/>
            <person name="Yang W."/>
            <person name="Yang Z."/>
            <person name="Yang Z."/>
            <person name="Zhou J."/>
            <person name="Zhu J."/>
            <person name="Brent C.S."/>
            <person name="Elsik C.G."/>
            <person name="Goodisman M.A."/>
            <person name="Liberles D.A."/>
            <person name="Roe R.M."/>
            <person name="Vargo E.L."/>
            <person name="Vilcinskas A."/>
            <person name="Wang J."/>
            <person name="Bornberg-Bauer E."/>
            <person name="Korb J."/>
            <person name="Zhang G."/>
            <person name="Liebig J."/>
        </authorList>
    </citation>
    <scope>NUCLEOTIDE SEQUENCE [LARGE SCALE GENOMIC DNA]</scope>
    <source>
        <tissue evidence="2">Whole organism</tissue>
    </source>
</reference>
<dbReference type="GO" id="GO:0051301">
    <property type="term" value="P:cell division"/>
    <property type="evidence" value="ECO:0007669"/>
    <property type="project" value="UniProtKB-KW"/>
</dbReference>
<name>A0A067RGQ3_ZOONE</name>
<evidence type="ECO:0000313" key="2">
    <source>
        <dbReference type="EMBL" id="KDR22957.1"/>
    </source>
</evidence>
<dbReference type="AlphaFoldDB" id="A0A067RGQ3"/>
<dbReference type="EMBL" id="KK852480">
    <property type="protein sequence ID" value="KDR22957.1"/>
    <property type="molecule type" value="Genomic_DNA"/>
</dbReference>
<sequence>MLSFLGHFGKSIHFPAFHYETTEHHLPILARILNEAALGECWDTGNDPFFKCLSTAGHNFLLARSIDILVGLLGRGIGRSQGLYLYTGQDSTTQKNADRHLWLEWDSNPRSQRPSGTRPTPQPTRPLQTLLHQLHQHQLDDDGAVACVRAYEVVQGTRTCFAYVAPAFWIDHKALGQSRKSHDLKQNLNHSVCLDPIQVKERLKPYVKDPYACDLLDKLLVLDPSKRYDSDSALNHDFFWTDPMRSNLTQLNILFCCSKYQQDHTQHFLNIIQAKQNPGDCQLTPY</sequence>
<keyword evidence="2" id="KW-0808">Transferase</keyword>
<feature type="region of interest" description="Disordered" evidence="1">
    <location>
        <begin position="104"/>
        <end position="125"/>
    </location>
</feature>
<protein>
    <submittedName>
        <fullName evidence="2">Cell division protein kinase 9</fullName>
    </submittedName>
</protein>
<keyword evidence="2" id="KW-0418">Kinase</keyword>
<organism evidence="2 3">
    <name type="scientific">Zootermopsis nevadensis</name>
    <name type="common">Dampwood termite</name>
    <dbReference type="NCBI Taxonomy" id="136037"/>
    <lineage>
        <taxon>Eukaryota</taxon>
        <taxon>Metazoa</taxon>
        <taxon>Ecdysozoa</taxon>
        <taxon>Arthropoda</taxon>
        <taxon>Hexapoda</taxon>
        <taxon>Insecta</taxon>
        <taxon>Pterygota</taxon>
        <taxon>Neoptera</taxon>
        <taxon>Polyneoptera</taxon>
        <taxon>Dictyoptera</taxon>
        <taxon>Blattodea</taxon>
        <taxon>Blattoidea</taxon>
        <taxon>Termitoidae</taxon>
        <taxon>Termopsidae</taxon>
        <taxon>Zootermopsis</taxon>
    </lineage>
</organism>
<keyword evidence="2" id="KW-0131">Cell cycle</keyword>
<dbReference type="Gene3D" id="1.10.510.10">
    <property type="entry name" value="Transferase(Phosphotransferase) domain 1"/>
    <property type="match status" value="1"/>
</dbReference>
<dbReference type="SUPFAM" id="SSF56112">
    <property type="entry name" value="Protein kinase-like (PK-like)"/>
    <property type="match status" value="1"/>
</dbReference>